<gene>
    <name evidence="2" type="ORF">J2Z82_001607</name>
</gene>
<accession>A0ABS4HCM9</accession>
<proteinExistence type="predicted"/>
<dbReference type="Proteomes" id="UP001519328">
    <property type="component" value="Unassembled WGS sequence"/>
</dbReference>
<keyword evidence="3" id="KW-1185">Reference proteome</keyword>
<evidence type="ECO:0000313" key="3">
    <source>
        <dbReference type="Proteomes" id="UP001519328"/>
    </source>
</evidence>
<sequence>MKNGTLYVLLITLASIIGYTVATRSLEDSRDFR</sequence>
<name>A0ABS4HCM9_9BACI</name>
<protein>
    <recommendedName>
        <fullName evidence="4">YtzI protein</fullName>
    </recommendedName>
</protein>
<comment type="caution">
    <text evidence="2">The sequence shown here is derived from an EMBL/GenBank/DDBJ whole genome shotgun (WGS) entry which is preliminary data.</text>
</comment>
<keyword evidence="1" id="KW-0472">Membrane</keyword>
<organism evidence="2 3">
    <name type="scientific">Virgibacillus litoralis</name>
    <dbReference type="NCBI Taxonomy" id="578221"/>
    <lineage>
        <taxon>Bacteria</taxon>
        <taxon>Bacillati</taxon>
        <taxon>Bacillota</taxon>
        <taxon>Bacilli</taxon>
        <taxon>Bacillales</taxon>
        <taxon>Bacillaceae</taxon>
        <taxon>Virgibacillus</taxon>
    </lineage>
</organism>
<evidence type="ECO:0008006" key="4">
    <source>
        <dbReference type="Google" id="ProtNLM"/>
    </source>
</evidence>
<reference evidence="2 3" key="1">
    <citation type="submission" date="2021-03" db="EMBL/GenBank/DDBJ databases">
        <title>Genomic Encyclopedia of Type Strains, Phase IV (KMG-IV): sequencing the most valuable type-strain genomes for metagenomic binning, comparative biology and taxonomic classification.</title>
        <authorList>
            <person name="Goeker M."/>
        </authorList>
    </citation>
    <scope>NUCLEOTIDE SEQUENCE [LARGE SCALE GENOMIC DNA]</scope>
    <source>
        <strain evidence="2 3">DSM 21085</strain>
    </source>
</reference>
<dbReference type="EMBL" id="JAGGKK010000007">
    <property type="protein sequence ID" value="MBP1948671.1"/>
    <property type="molecule type" value="Genomic_DNA"/>
</dbReference>
<keyword evidence="1" id="KW-1133">Transmembrane helix</keyword>
<evidence type="ECO:0000313" key="2">
    <source>
        <dbReference type="EMBL" id="MBP1948671.1"/>
    </source>
</evidence>
<keyword evidence="1" id="KW-0812">Transmembrane</keyword>
<evidence type="ECO:0000256" key="1">
    <source>
        <dbReference type="SAM" id="Phobius"/>
    </source>
</evidence>
<feature type="transmembrane region" description="Helical" evidence="1">
    <location>
        <begin position="6"/>
        <end position="26"/>
    </location>
</feature>